<accession>X0UXE8</accession>
<feature type="transmembrane region" description="Helical" evidence="1">
    <location>
        <begin position="152"/>
        <end position="169"/>
    </location>
</feature>
<feature type="non-terminal residue" evidence="2">
    <location>
        <position position="237"/>
    </location>
</feature>
<proteinExistence type="predicted"/>
<name>X0UXE8_9ZZZZ</name>
<organism evidence="2">
    <name type="scientific">marine sediment metagenome</name>
    <dbReference type="NCBI Taxonomy" id="412755"/>
    <lineage>
        <taxon>unclassified sequences</taxon>
        <taxon>metagenomes</taxon>
        <taxon>ecological metagenomes</taxon>
    </lineage>
</organism>
<feature type="transmembrane region" description="Helical" evidence="1">
    <location>
        <begin position="117"/>
        <end position="140"/>
    </location>
</feature>
<dbReference type="AlphaFoldDB" id="X0UXE8"/>
<gene>
    <name evidence="2" type="ORF">S01H1_35283</name>
</gene>
<keyword evidence="1" id="KW-0472">Membrane</keyword>
<evidence type="ECO:0000256" key="1">
    <source>
        <dbReference type="SAM" id="Phobius"/>
    </source>
</evidence>
<feature type="transmembrane region" description="Helical" evidence="1">
    <location>
        <begin position="210"/>
        <end position="227"/>
    </location>
</feature>
<keyword evidence="1" id="KW-0812">Transmembrane</keyword>
<feature type="transmembrane region" description="Helical" evidence="1">
    <location>
        <begin position="181"/>
        <end position="198"/>
    </location>
</feature>
<sequence>MLVLAAIPLNKASLKDHILPKQLFWLIIGVTVIITAGMWLALKQFAPDGMANPIAVLEYWIRKSARFQAHLTRLDSGWMQQVFRSTPEWVHLPLLLTYGVLQPFLPAAIIAGSHAKIWHWIAIWRAIGWTLILPFLIYALLRAPRKKDDHGFTFIISLIVWGGILIAAFRGGGDMWDNPRYRAAFAGLGAALAAWAIMEHRRTHDPWLRRAFISVLLILAWFIPWYLGRYTGFYWPV</sequence>
<evidence type="ECO:0000313" key="2">
    <source>
        <dbReference type="EMBL" id="GAG10504.1"/>
    </source>
</evidence>
<dbReference type="EMBL" id="BARS01022039">
    <property type="protein sequence ID" value="GAG10504.1"/>
    <property type="molecule type" value="Genomic_DNA"/>
</dbReference>
<comment type="caution">
    <text evidence="2">The sequence shown here is derived from an EMBL/GenBank/DDBJ whole genome shotgun (WGS) entry which is preliminary data.</text>
</comment>
<keyword evidence="1" id="KW-1133">Transmembrane helix</keyword>
<feature type="transmembrane region" description="Helical" evidence="1">
    <location>
        <begin position="24"/>
        <end position="42"/>
    </location>
</feature>
<feature type="transmembrane region" description="Helical" evidence="1">
    <location>
        <begin position="89"/>
        <end position="111"/>
    </location>
</feature>
<reference evidence="2" key="1">
    <citation type="journal article" date="2014" name="Front. Microbiol.">
        <title>High frequency of phylogenetically diverse reductive dehalogenase-homologous genes in deep subseafloor sedimentary metagenomes.</title>
        <authorList>
            <person name="Kawai M."/>
            <person name="Futagami T."/>
            <person name="Toyoda A."/>
            <person name="Takaki Y."/>
            <person name="Nishi S."/>
            <person name="Hori S."/>
            <person name="Arai W."/>
            <person name="Tsubouchi T."/>
            <person name="Morono Y."/>
            <person name="Uchiyama I."/>
            <person name="Ito T."/>
            <person name="Fujiyama A."/>
            <person name="Inagaki F."/>
            <person name="Takami H."/>
        </authorList>
    </citation>
    <scope>NUCLEOTIDE SEQUENCE</scope>
    <source>
        <strain evidence="2">Expedition CK06-06</strain>
    </source>
</reference>
<protein>
    <submittedName>
        <fullName evidence="2">Uncharacterized protein</fullName>
    </submittedName>
</protein>